<evidence type="ECO:0000313" key="2">
    <source>
        <dbReference type="EMBL" id="KAL0067016.1"/>
    </source>
</evidence>
<evidence type="ECO:0000256" key="1">
    <source>
        <dbReference type="SAM" id="MobiDB-lite"/>
    </source>
</evidence>
<feature type="region of interest" description="Disordered" evidence="1">
    <location>
        <begin position="1"/>
        <end position="52"/>
    </location>
</feature>
<organism evidence="2 3">
    <name type="scientific">Marasmius tenuissimus</name>
    <dbReference type="NCBI Taxonomy" id="585030"/>
    <lineage>
        <taxon>Eukaryota</taxon>
        <taxon>Fungi</taxon>
        <taxon>Dikarya</taxon>
        <taxon>Basidiomycota</taxon>
        <taxon>Agaricomycotina</taxon>
        <taxon>Agaricomycetes</taxon>
        <taxon>Agaricomycetidae</taxon>
        <taxon>Agaricales</taxon>
        <taxon>Marasmiineae</taxon>
        <taxon>Marasmiaceae</taxon>
        <taxon>Marasmius</taxon>
    </lineage>
</organism>
<reference evidence="2 3" key="1">
    <citation type="submission" date="2024-05" db="EMBL/GenBank/DDBJ databases">
        <title>A draft genome resource for the thread blight pathogen Marasmius tenuissimus strain MS-2.</title>
        <authorList>
            <person name="Yulfo-Soto G.E."/>
            <person name="Baruah I.K."/>
            <person name="Amoako-Attah I."/>
            <person name="Bukari Y."/>
            <person name="Meinhardt L.W."/>
            <person name="Bailey B.A."/>
            <person name="Cohen S.P."/>
        </authorList>
    </citation>
    <scope>NUCLEOTIDE SEQUENCE [LARGE SCALE GENOMIC DNA]</scope>
    <source>
        <strain evidence="2 3">MS-2</strain>
    </source>
</reference>
<keyword evidence="3" id="KW-1185">Reference proteome</keyword>
<gene>
    <name evidence="2" type="ORF">AAF712_006005</name>
</gene>
<feature type="compositionally biased region" description="Basic and acidic residues" evidence="1">
    <location>
        <begin position="42"/>
        <end position="52"/>
    </location>
</feature>
<evidence type="ECO:0000313" key="3">
    <source>
        <dbReference type="Proteomes" id="UP001437256"/>
    </source>
</evidence>
<sequence>MGTHQRLVSDPIAGLRGAGPYPTYMPQQPPQPQPYNTNPRSDWVDERMYNGR</sequence>
<comment type="caution">
    <text evidence="2">The sequence shown here is derived from an EMBL/GenBank/DDBJ whole genome shotgun (WGS) entry which is preliminary data.</text>
</comment>
<name>A0ABR2ZZH4_9AGAR</name>
<proteinExistence type="predicted"/>
<accession>A0ABR2ZZH4</accession>
<protein>
    <submittedName>
        <fullName evidence="2">Uncharacterized protein</fullName>
    </submittedName>
</protein>
<dbReference type="Proteomes" id="UP001437256">
    <property type="component" value="Unassembled WGS sequence"/>
</dbReference>
<dbReference type="EMBL" id="JBBXMP010000030">
    <property type="protein sequence ID" value="KAL0067016.1"/>
    <property type="molecule type" value="Genomic_DNA"/>
</dbReference>